<dbReference type="Proteomes" id="UP001165667">
    <property type="component" value="Unassembled WGS sequence"/>
</dbReference>
<keyword evidence="1" id="KW-0732">Signal</keyword>
<gene>
    <name evidence="2" type="ORF">M8523_19945</name>
</gene>
<accession>A0AA42CK74</accession>
<feature type="signal peptide" evidence="1">
    <location>
        <begin position="1"/>
        <end position="21"/>
    </location>
</feature>
<reference evidence="2" key="1">
    <citation type="submission" date="2022-05" db="EMBL/GenBank/DDBJ databases">
        <authorList>
            <person name="Pankratov T."/>
        </authorList>
    </citation>
    <scope>NUCLEOTIDE SEQUENCE</scope>
    <source>
        <strain evidence="2">BP6-180914</strain>
    </source>
</reference>
<evidence type="ECO:0000313" key="3">
    <source>
        <dbReference type="Proteomes" id="UP001165667"/>
    </source>
</evidence>
<organism evidence="2 3">
    <name type="scientific">Lichenifustis flavocetrariae</name>
    <dbReference type="NCBI Taxonomy" id="2949735"/>
    <lineage>
        <taxon>Bacteria</taxon>
        <taxon>Pseudomonadati</taxon>
        <taxon>Pseudomonadota</taxon>
        <taxon>Alphaproteobacteria</taxon>
        <taxon>Hyphomicrobiales</taxon>
        <taxon>Lichenihabitantaceae</taxon>
        <taxon>Lichenifustis</taxon>
    </lineage>
</organism>
<evidence type="ECO:0000256" key="1">
    <source>
        <dbReference type="SAM" id="SignalP"/>
    </source>
</evidence>
<proteinExistence type="predicted"/>
<dbReference type="EMBL" id="JAMOIM010000014">
    <property type="protein sequence ID" value="MCW6510293.1"/>
    <property type="molecule type" value="Genomic_DNA"/>
</dbReference>
<name>A0AA42CK74_9HYPH</name>
<feature type="chain" id="PRO_5041437700" evidence="1">
    <location>
        <begin position="22"/>
        <end position="110"/>
    </location>
</feature>
<sequence>MIGKLIIVAAATALSTASVSATDTSRERSWHDVKCVRYKRAWSQALAHQGPQGLGRAFLDSHAAFLASNCTRRADVCARSPEELKLANTMVVLSMNAGTASTFPPFYCRP</sequence>
<comment type="caution">
    <text evidence="2">The sequence shown here is derived from an EMBL/GenBank/DDBJ whole genome shotgun (WGS) entry which is preliminary data.</text>
</comment>
<dbReference type="RefSeq" id="WP_282586664.1">
    <property type="nucleotide sequence ID" value="NZ_JAMOIM010000014.1"/>
</dbReference>
<keyword evidence="3" id="KW-1185">Reference proteome</keyword>
<evidence type="ECO:0000313" key="2">
    <source>
        <dbReference type="EMBL" id="MCW6510293.1"/>
    </source>
</evidence>
<protein>
    <submittedName>
        <fullName evidence="2">Uncharacterized protein</fullName>
    </submittedName>
</protein>
<dbReference type="AlphaFoldDB" id="A0AA42CK74"/>